<dbReference type="OrthoDB" id="3223806at2759"/>
<dbReference type="InterPro" id="IPR011600">
    <property type="entry name" value="Pept_C14_caspase"/>
</dbReference>
<keyword evidence="2" id="KW-0053">Apoptosis</keyword>
<proteinExistence type="inferred from homology"/>
<gene>
    <name evidence="7" type="ORF">JX265_008867</name>
</gene>
<keyword evidence="8" id="KW-1185">Reference proteome</keyword>
<protein>
    <recommendedName>
        <fullName evidence="6">Peptidase C14 caspase domain-containing protein</fullName>
    </recommendedName>
</protein>
<dbReference type="Proteomes" id="UP000829685">
    <property type="component" value="Unassembled WGS sequence"/>
</dbReference>
<dbReference type="GO" id="GO:0005737">
    <property type="term" value="C:cytoplasm"/>
    <property type="evidence" value="ECO:0007669"/>
    <property type="project" value="TreeGrafter"/>
</dbReference>
<evidence type="ECO:0000256" key="4">
    <source>
        <dbReference type="ARBA" id="ARBA00023145"/>
    </source>
</evidence>
<comment type="caution">
    <text evidence="7">The sequence shown here is derived from an EMBL/GenBank/DDBJ whole genome shotgun (WGS) entry which is preliminary data.</text>
</comment>
<dbReference type="Gene3D" id="3.40.50.12660">
    <property type="match status" value="1"/>
</dbReference>
<keyword evidence="3" id="KW-0788">Thiol protease</keyword>
<keyword evidence="3" id="KW-0378">Hydrolase</keyword>
<accession>A0A9P9WHE3</accession>
<evidence type="ECO:0000256" key="2">
    <source>
        <dbReference type="ARBA" id="ARBA00022703"/>
    </source>
</evidence>
<evidence type="ECO:0000259" key="6">
    <source>
        <dbReference type="Pfam" id="PF00656"/>
    </source>
</evidence>
<reference evidence="7" key="1">
    <citation type="submission" date="2021-03" db="EMBL/GenBank/DDBJ databases">
        <title>Revisited historic fungal species revealed as producer of novel bioactive compounds through whole genome sequencing and comparative genomics.</title>
        <authorList>
            <person name="Vignolle G.A."/>
            <person name="Hochenegger N."/>
            <person name="Mach R.L."/>
            <person name="Mach-Aigner A.R."/>
            <person name="Javad Rahimi M."/>
            <person name="Salim K.A."/>
            <person name="Chan C.M."/>
            <person name="Lim L.B.L."/>
            <person name="Cai F."/>
            <person name="Druzhinina I.S."/>
            <person name="U'Ren J.M."/>
            <person name="Derntl C."/>
        </authorList>
    </citation>
    <scope>NUCLEOTIDE SEQUENCE</scope>
    <source>
        <strain evidence="7">TUCIM 5799</strain>
    </source>
</reference>
<feature type="domain" description="Peptidase C14 caspase" evidence="6">
    <location>
        <begin position="128"/>
        <end position="412"/>
    </location>
</feature>
<keyword evidence="4" id="KW-0865">Zymogen</keyword>
<dbReference type="InterPro" id="IPR050452">
    <property type="entry name" value="Metacaspase"/>
</dbReference>
<dbReference type="SUPFAM" id="SSF52129">
    <property type="entry name" value="Caspase-like"/>
    <property type="match status" value="1"/>
</dbReference>
<comment type="similarity">
    <text evidence="1">Belongs to the peptidase C14B family.</text>
</comment>
<dbReference type="Pfam" id="PF00656">
    <property type="entry name" value="Peptidase_C14"/>
    <property type="match status" value="1"/>
</dbReference>
<evidence type="ECO:0000256" key="5">
    <source>
        <dbReference type="SAM" id="MobiDB-lite"/>
    </source>
</evidence>
<sequence length="422" mass="46359">MAGYGYSGGGYGAPQQAQYQGSYYNNNNKYVAGPGYSNYQAPAQPNYYPPQQQYYSQGPPPPQQQQHHHQHHGSYGGQYGRPAMPTVNSNSYAHGNLGAPAPPPSGPQSFGHGAPQNYAFQYSNCTGRRKALLVGINYFGQRGQLRGCINDVKHMSAYLVEKFGYKREDMVILTDDQHNPMSQPTKQNILRAMHWLVKDARPNDSLFFHYSGHGGQTKDLDGDEADGYDEVIYPVDFRAVGHITDDEMHRIMVRPLQAGVRLTAIFDSCHSGTALDLPYIYSTQGMLKEPNLAKEAGQGLLGVISSYSQGDIAGVAKNVMGFFKKATSGEDAYNRTLATKTSAADVIMLSGSRDDQTSADATIASQATGAMSWAFISALKKRPQQSYVQLLNSIRDELATRYTQKPQLSCSHPLNTDLLFIL</sequence>
<evidence type="ECO:0000313" key="8">
    <source>
        <dbReference type="Proteomes" id="UP000829685"/>
    </source>
</evidence>
<dbReference type="GO" id="GO:0004197">
    <property type="term" value="F:cysteine-type endopeptidase activity"/>
    <property type="evidence" value="ECO:0007669"/>
    <property type="project" value="InterPro"/>
</dbReference>
<dbReference type="GO" id="GO:0006508">
    <property type="term" value="P:proteolysis"/>
    <property type="evidence" value="ECO:0007669"/>
    <property type="project" value="InterPro"/>
</dbReference>
<dbReference type="PANTHER" id="PTHR48104:SF30">
    <property type="entry name" value="METACASPASE-1"/>
    <property type="match status" value="1"/>
</dbReference>
<name>A0A9P9WHE3_9PEZI</name>
<dbReference type="EMBL" id="JAFIMR010000025">
    <property type="protein sequence ID" value="KAI1863650.1"/>
    <property type="molecule type" value="Genomic_DNA"/>
</dbReference>
<feature type="compositionally biased region" description="Low complexity" evidence="5">
    <location>
        <begin position="41"/>
        <end position="57"/>
    </location>
</feature>
<dbReference type="InterPro" id="IPR029030">
    <property type="entry name" value="Caspase-like_dom_sf"/>
</dbReference>
<evidence type="ECO:0000256" key="1">
    <source>
        <dbReference type="ARBA" id="ARBA00009005"/>
    </source>
</evidence>
<feature type="region of interest" description="Disordered" evidence="5">
    <location>
        <begin position="41"/>
        <end position="112"/>
    </location>
</feature>
<organism evidence="7 8">
    <name type="scientific">Neoarthrinium moseri</name>
    <dbReference type="NCBI Taxonomy" id="1658444"/>
    <lineage>
        <taxon>Eukaryota</taxon>
        <taxon>Fungi</taxon>
        <taxon>Dikarya</taxon>
        <taxon>Ascomycota</taxon>
        <taxon>Pezizomycotina</taxon>
        <taxon>Sordariomycetes</taxon>
        <taxon>Xylariomycetidae</taxon>
        <taxon>Amphisphaeriales</taxon>
        <taxon>Apiosporaceae</taxon>
        <taxon>Neoarthrinium</taxon>
    </lineage>
</organism>
<dbReference type="GO" id="GO:0006915">
    <property type="term" value="P:apoptotic process"/>
    <property type="evidence" value="ECO:0007669"/>
    <property type="project" value="UniProtKB-KW"/>
</dbReference>
<dbReference type="PANTHER" id="PTHR48104">
    <property type="entry name" value="METACASPASE-4"/>
    <property type="match status" value="1"/>
</dbReference>
<evidence type="ECO:0000313" key="7">
    <source>
        <dbReference type="EMBL" id="KAI1863650.1"/>
    </source>
</evidence>
<dbReference type="AlphaFoldDB" id="A0A9P9WHE3"/>
<keyword evidence="3" id="KW-0645">Protease</keyword>
<evidence type="ECO:0000256" key="3">
    <source>
        <dbReference type="ARBA" id="ARBA00022807"/>
    </source>
</evidence>